<name>A0A1Y2GRD6_9FUNG</name>
<evidence type="ECO:0000256" key="1">
    <source>
        <dbReference type="RuleBase" id="RU363021"/>
    </source>
</evidence>
<dbReference type="OrthoDB" id="2399148at2759"/>
<dbReference type="GeneID" id="33571887"/>
<dbReference type="InParanoid" id="A0A1Y2GRD6"/>
<dbReference type="Pfam" id="PF09769">
    <property type="entry name" value="ApoO"/>
    <property type="match status" value="1"/>
</dbReference>
<keyword evidence="1" id="KW-1133">Transmembrane helix</keyword>
<dbReference type="InterPro" id="IPR019166">
    <property type="entry name" value="MIC26/MIC27"/>
</dbReference>
<feature type="region of interest" description="Disordered" evidence="2">
    <location>
        <begin position="177"/>
        <end position="211"/>
    </location>
</feature>
<protein>
    <recommendedName>
        <fullName evidence="1">MICOS complex subunit</fullName>
    </recommendedName>
</protein>
<proteinExistence type="predicted"/>
<keyword evidence="1" id="KW-0472">Membrane</keyword>
<comment type="subunit">
    <text evidence="1">Component of the mitochondrial contact site and cristae organizing system (MICOS) complex.</text>
</comment>
<gene>
    <name evidence="3" type="ORF">BCR41DRAFT_421549</name>
</gene>
<evidence type="ECO:0000313" key="4">
    <source>
        <dbReference type="Proteomes" id="UP000193648"/>
    </source>
</evidence>
<dbReference type="AlphaFoldDB" id="A0A1Y2GRD6"/>
<feature type="compositionally biased region" description="Polar residues" evidence="2">
    <location>
        <begin position="179"/>
        <end position="198"/>
    </location>
</feature>
<evidence type="ECO:0000256" key="2">
    <source>
        <dbReference type="SAM" id="MobiDB-lite"/>
    </source>
</evidence>
<sequence>MNKNPSNSDTVQRLKDDQGSLLPGLAYVGAAAIGGAALVHRVKSVPVKILTPLTFAALGGYYFLPTHANKMTNAWTPVVPSTAKHGADAGTNSSISMTVTSPPVSDAPKRTLLSSVEKTSADIGEKAQGAMHDLKQKGESMVDTVKSDFNNISHQTKNTASHLGNLSQHEKEKAFFRDTSGNNNSNNASVPEKPSSTRWAWWRSSDDHTKSKKEIETMADDNNSAADGSRPTVSPVTAPRTTVTVTATSTSTDPEYNKPHNVIVDKTVAAAAVKGHDDIVNRNASLGKDAKETARKVHQNVVDASVPVHRQGRNEEHPLELSRQAAASDYRDGKFIVRAQPEEKDDQEDTGKIPERIARRASGIKKDIHHGLQNLEKRAHMISDGVEHLEHNINKRIQKSLEDEAEFWHEQSLKEEANARDRERGL</sequence>
<feature type="compositionally biased region" description="Polar residues" evidence="2">
    <location>
        <begin position="90"/>
        <end position="103"/>
    </location>
</feature>
<reference evidence="3 4" key="1">
    <citation type="submission" date="2016-07" db="EMBL/GenBank/DDBJ databases">
        <title>Pervasive Adenine N6-methylation of Active Genes in Fungi.</title>
        <authorList>
            <consortium name="DOE Joint Genome Institute"/>
            <person name="Mondo S.J."/>
            <person name="Dannebaum R.O."/>
            <person name="Kuo R.C."/>
            <person name="Labutti K."/>
            <person name="Haridas S."/>
            <person name="Kuo A."/>
            <person name="Salamov A."/>
            <person name="Ahrendt S.R."/>
            <person name="Lipzen A."/>
            <person name="Sullivan W."/>
            <person name="Andreopoulos W.B."/>
            <person name="Clum A."/>
            <person name="Lindquist E."/>
            <person name="Daum C."/>
            <person name="Ramamoorthy G.K."/>
            <person name="Gryganskyi A."/>
            <person name="Culley D."/>
            <person name="Magnuson J.K."/>
            <person name="James T.Y."/>
            <person name="O'Malley M.A."/>
            <person name="Stajich J.E."/>
            <person name="Spatafora J.W."/>
            <person name="Visel A."/>
            <person name="Grigoriev I.V."/>
        </authorList>
    </citation>
    <scope>NUCLEOTIDE SEQUENCE [LARGE SCALE GENOMIC DNA]</scope>
    <source>
        <strain evidence="3 4">NRRL 3116</strain>
    </source>
</reference>
<dbReference type="GO" id="GO:0061617">
    <property type="term" value="C:MICOS complex"/>
    <property type="evidence" value="ECO:0007669"/>
    <property type="project" value="UniProtKB-UniRule"/>
</dbReference>
<dbReference type="EMBL" id="MCFF01000015">
    <property type="protein sequence ID" value="ORZ18303.1"/>
    <property type="molecule type" value="Genomic_DNA"/>
</dbReference>
<keyword evidence="1" id="KW-0999">Mitochondrion inner membrane</keyword>
<dbReference type="RefSeq" id="XP_021882098.1">
    <property type="nucleotide sequence ID" value="XM_022030044.1"/>
</dbReference>
<evidence type="ECO:0000313" key="3">
    <source>
        <dbReference type="EMBL" id="ORZ18303.1"/>
    </source>
</evidence>
<accession>A0A1Y2GRD6</accession>
<dbReference type="Proteomes" id="UP000193648">
    <property type="component" value="Unassembled WGS sequence"/>
</dbReference>
<dbReference type="GO" id="GO:0042407">
    <property type="term" value="P:cristae formation"/>
    <property type="evidence" value="ECO:0007669"/>
    <property type="project" value="InterPro"/>
</dbReference>
<organism evidence="3 4">
    <name type="scientific">Lobosporangium transversale</name>
    <dbReference type="NCBI Taxonomy" id="64571"/>
    <lineage>
        <taxon>Eukaryota</taxon>
        <taxon>Fungi</taxon>
        <taxon>Fungi incertae sedis</taxon>
        <taxon>Mucoromycota</taxon>
        <taxon>Mortierellomycotina</taxon>
        <taxon>Mortierellomycetes</taxon>
        <taxon>Mortierellales</taxon>
        <taxon>Mortierellaceae</taxon>
        <taxon>Lobosporangium</taxon>
    </lineage>
</organism>
<keyword evidence="4" id="KW-1185">Reference proteome</keyword>
<feature type="region of interest" description="Disordered" evidence="2">
    <location>
        <begin position="84"/>
        <end position="109"/>
    </location>
</feature>
<comment type="caution">
    <text evidence="3">The sequence shown here is derived from an EMBL/GenBank/DDBJ whole genome shotgun (WGS) entry which is preliminary data.</text>
</comment>
<keyword evidence="1" id="KW-0812">Transmembrane</keyword>
<feature type="transmembrane region" description="Helical" evidence="1">
    <location>
        <begin position="20"/>
        <end position="38"/>
    </location>
</feature>
<comment type="subcellular location">
    <subcellularLocation>
        <location evidence="1">Mitochondrion inner membrane</location>
    </subcellularLocation>
</comment>
<comment type="function">
    <text evidence="1">Component of the MICOS complex, a large protein complex of the mitochondrial inner membrane that plays crucial roles in the maintenance of crista junctions, inner membrane architecture, and formation of contact sites to the outer membrane.</text>
</comment>
<keyword evidence="1" id="KW-0496">Mitochondrion</keyword>